<dbReference type="RefSeq" id="WP_326837535.1">
    <property type="nucleotide sequence ID" value="NZ_CP142149.1"/>
</dbReference>
<dbReference type="Gene3D" id="3.40.309.10">
    <property type="entry name" value="Aldehyde Dehydrogenase, Chain A, domain 2"/>
    <property type="match status" value="1"/>
</dbReference>
<evidence type="ECO:0000256" key="2">
    <source>
        <dbReference type="ARBA" id="ARBA00023002"/>
    </source>
</evidence>
<dbReference type="InterPro" id="IPR016163">
    <property type="entry name" value="Ald_DH_C"/>
</dbReference>
<evidence type="ECO:0000256" key="1">
    <source>
        <dbReference type="ARBA" id="ARBA00009986"/>
    </source>
</evidence>
<proteinExistence type="inferred from homology"/>
<dbReference type="PANTHER" id="PTHR42986">
    <property type="entry name" value="BENZALDEHYDE DEHYDROGENASE YFMT"/>
    <property type="match status" value="1"/>
</dbReference>
<evidence type="ECO:0000313" key="6">
    <source>
        <dbReference type="Proteomes" id="UP001330812"/>
    </source>
</evidence>
<evidence type="ECO:0000256" key="3">
    <source>
        <dbReference type="ARBA" id="ARBA00023027"/>
    </source>
</evidence>
<accession>A0ABZ1ILX7</accession>
<protein>
    <submittedName>
        <fullName evidence="5">Aldehyde dehydrogenase family protein</fullName>
    </submittedName>
</protein>
<keyword evidence="2" id="KW-0560">Oxidoreductase</keyword>
<dbReference type="EMBL" id="CP142149">
    <property type="protein sequence ID" value="WSE34727.1"/>
    <property type="molecule type" value="Genomic_DNA"/>
</dbReference>
<comment type="similarity">
    <text evidence="1">Belongs to the aldehyde dehydrogenase family.</text>
</comment>
<dbReference type="Proteomes" id="UP001330812">
    <property type="component" value="Chromosome"/>
</dbReference>
<dbReference type="SUPFAM" id="SSF53720">
    <property type="entry name" value="ALDH-like"/>
    <property type="match status" value="1"/>
</dbReference>
<gene>
    <name evidence="5" type="ORF">VSH64_22040</name>
</gene>
<dbReference type="InterPro" id="IPR015590">
    <property type="entry name" value="Aldehyde_DH_dom"/>
</dbReference>
<dbReference type="InterPro" id="IPR016161">
    <property type="entry name" value="Ald_DH/histidinol_DH"/>
</dbReference>
<feature type="domain" description="Aldehyde dehydrogenase" evidence="4">
    <location>
        <begin position="32"/>
        <end position="491"/>
    </location>
</feature>
<keyword evidence="3" id="KW-0520">NAD</keyword>
<name>A0ABZ1ILX7_9PSEU</name>
<dbReference type="InterPro" id="IPR016160">
    <property type="entry name" value="Ald_DH_CS_CYS"/>
</dbReference>
<reference evidence="5 6" key="1">
    <citation type="journal article" date="2015" name="Int. J. Syst. Evol. Microbiol.">
        <title>Amycolatopsis rhabdoformis sp. nov., an actinomycete isolated from a tropical forest soil.</title>
        <authorList>
            <person name="Souza W.R."/>
            <person name="Silva R.E."/>
            <person name="Goodfellow M."/>
            <person name="Busarakam K."/>
            <person name="Figueiro F.S."/>
            <person name="Ferreira D."/>
            <person name="Rodrigues-Filho E."/>
            <person name="Moraes L.A.B."/>
            <person name="Zucchi T.D."/>
        </authorList>
    </citation>
    <scope>NUCLEOTIDE SEQUENCE [LARGE SCALE GENOMIC DNA]</scope>
    <source>
        <strain evidence="5 6">NCIMB 14900</strain>
    </source>
</reference>
<keyword evidence="6" id="KW-1185">Reference proteome</keyword>
<dbReference type="Pfam" id="PF00171">
    <property type="entry name" value="Aldedh"/>
    <property type="match status" value="1"/>
</dbReference>
<dbReference type="InterPro" id="IPR016162">
    <property type="entry name" value="Ald_DH_N"/>
</dbReference>
<evidence type="ECO:0000313" key="5">
    <source>
        <dbReference type="EMBL" id="WSE34727.1"/>
    </source>
</evidence>
<organism evidence="5 6">
    <name type="scientific">Amycolatopsis rhabdoformis</name>
    <dbReference type="NCBI Taxonomy" id="1448059"/>
    <lineage>
        <taxon>Bacteria</taxon>
        <taxon>Bacillati</taxon>
        <taxon>Actinomycetota</taxon>
        <taxon>Actinomycetes</taxon>
        <taxon>Pseudonocardiales</taxon>
        <taxon>Pseudonocardiaceae</taxon>
        <taxon>Amycolatopsis</taxon>
    </lineage>
</organism>
<sequence>MTTTTSGPSVSAQPPAPDTTVRTYRQFIDGEWVEARSGATVESRNPLDDSVFARVPASSREDAAAAVQAAERAQPAWAALAPSEKRHLFLRAADLLEARTDRFADALAAETGTGRAFAQFQLGWSVSLLRHAAGWVFRPSGELLRSDNPHTMAFAERKPLGVVAGFTPWNGATVLAWRTVVAPLAAGNTVVVKPSEEAPVTAGLMVAEVLAEAGFPAGTINVVTHAPADAADLAEEFYANPAVRCLNFTGSAGTARTIAGRSGAALKRSVMELGGYNHVIVRDDADVDHAARLVAFSAFFHQGQICMNARRVLVHRPLHDAFLARLVQVAESLPVGDPRDPSTIVGPLINDRAVAQVRTRVTEAVAAGARIATGGTISGRICRPTVLTDVPDDISVSCEETFGPVVIVRPVDDDEEAISLVNASRYGLSFSVVTADTARGMEIASRVDSGAVHVNTPTVNDEAHMPNGGVKDSGWGRSGVDALDDFTEIRWMTVELGTRALPL</sequence>
<dbReference type="PROSITE" id="PS00070">
    <property type="entry name" value="ALDEHYDE_DEHYDR_CYS"/>
    <property type="match status" value="1"/>
</dbReference>
<evidence type="ECO:0000259" key="4">
    <source>
        <dbReference type="Pfam" id="PF00171"/>
    </source>
</evidence>
<dbReference type="Gene3D" id="3.40.605.10">
    <property type="entry name" value="Aldehyde Dehydrogenase, Chain A, domain 1"/>
    <property type="match status" value="1"/>
</dbReference>
<dbReference type="PANTHER" id="PTHR42986:SF1">
    <property type="entry name" value="BENZALDEHYDE DEHYDROGENASE YFMT"/>
    <property type="match status" value="1"/>
</dbReference>